<organism evidence="1 2">
    <name type="scientific">Paenirhodobacter enshiensis</name>
    <dbReference type="NCBI Taxonomy" id="1105367"/>
    <lineage>
        <taxon>Bacteria</taxon>
        <taxon>Pseudomonadati</taxon>
        <taxon>Pseudomonadota</taxon>
        <taxon>Alphaproteobacteria</taxon>
        <taxon>Rhodobacterales</taxon>
        <taxon>Rhodobacter group</taxon>
        <taxon>Paenirhodobacter</taxon>
    </lineage>
</organism>
<comment type="caution">
    <text evidence="1">The sequence shown here is derived from an EMBL/GenBank/DDBJ whole genome shotgun (WGS) entry which is preliminary data.</text>
</comment>
<dbReference type="STRING" id="1105367.CG50_14845"/>
<accession>A0A086Y1L5</accession>
<dbReference type="Proteomes" id="UP000028824">
    <property type="component" value="Unassembled WGS sequence"/>
</dbReference>
<evidence type="ECO:0000313" key="1">
    <source>
        <dbReference type="EMBL" id="KFI28165.1"/>
    </source>
</evidence>
<gene>
    <name evidence="1" type="ORF">CG50_14845</name>
</gene>
<dbReference type="EMBL" id="JFZB01000007">
    <property type="protein sequence ID" value="KFI28165.1"/>
    <property type="molecule type" value="Genomic_DNA"/>
</dbReference>
<reference evidence="1 2" key="1">
    <citation type="submission" date="2014-03" db="EMBL/GenBank/DDBJ databases">
        <title>Genome of Paenirhodobacter enshiensis DW2-9.</title>
        <authorList>
            <person name="Wang D."/>
            <person name="Wang G."/>
        </authorList>
    </citation>
    <scope>NUCLEOTIDE SEQUENCE [LARGE SCALE GENOMIC DNA]</scope>
    <source>
        <strain evidence="1 2">DW2-9</strain>
    </source>
</reference>
<dbReference type="AlphaFoldDB" id="A0A086Y1L5"/>
<sequence length="183" mass="21037">MATLKDLRHRSILELATGGLADDPEEIRRWGSFSAPAVIYIMGGNEVRERYGLSWQDAMDFSTTALSNIRVPFSGYPQAKVFDLGAVTSEIWAGRFDFQNDEPDLRKGWNYFFGTIDSVPDNLRSIKEARKLTHERVARRNLSQDPIEENEVAGCLMINASRLCRDFWQRAKAHDLPRNWENR</sequence>
<keyword evidence="2" id="KW-1185">Reference proteome</keyword>
<evidence type="ECO:0000313" key="2">
    <source>
        <dbReference type="Proteomes" id="UP000028824"/>
    </source>
</evidence>
<protein>
    <submittedName>
        <fullName evidence="1">Uncharacterized protein</fullName>
    </submittedName>
</protein>
<name>A0A086Y1L5_9RHOB</name>
<proteinExistence type="predicted"/>